<dbReference type="FunFam" id="1.10.287.20:FF:000001">
    <property type="entry name" value="Cytochrome b-c1 complex subunit 6"/>
    <property type="match status" value="1"/>
</dbReference>
<dbReference type="Gene3D" id="1.10.287.20">
    <property type="entry name" value="Ubiquinol-cytochrome C reductase hinge domain"/>
    <property type="match status" value="1"/>
</dbReference>
<keyword evidence="7" id="KW-0999">Mitochondrion inner membrane</keyword>
<dbReference type="InterPro" id="IPR043454">
    <property type="entry name" value="NPH3/RPT2-like"/>
</dbReference>
<evidence type="ECO:0000259" key="15">
    <source>
        <dbReference type="PROSITE" id="PS50097"/>
    </source>
</evidence>
<dbReference type="Pfam" id="PF02320">
    <property type="entry name" value="UCR_hinge"/>
    <property type="match status" value="1"/>
</dbReference>
<proteinExistence type="inferred from homology"/>
<feature type="domain" description="NPH3" evidence="16">
    <location>
        <begin position="229"/>
        <end position="479"/>
    </location>
</feature>
<feature type="domain" description="BTB" evidence="15">
    <location>
        <begin position="44"/>
        <end position="110"/>
    </location>
</feature>
<gene>
    <name evidence="17" type="ORF">J5N97_011712</name>
</gene>
<keyword evidence="8" id="KW-0249">Electron transport</keyword>
<dbReference type="InterPro" id="IPR023184">
    <property type="entry name" value="Ubol_cytC_Rdtase_hinge_dom"/>
</dbReference>
<dbReference type="AlphaFoldDB" id="A0A9D5D378"/>
<dbReference type="Pfam" id="PF00651">
    <property type="entry name" value="BTB"/>
    <property type="match status" value="1"/>
</dbReference>
<dbReference type="PANTHER" id="PTHR32370">
    <property type="entry name" value="OS12G0117600 PROTEIN"/>
    <property type="match status" value="1"/>
</dbReference>
<evidence type="ECO:0000256" key="9">
    <source>
        <dbReference type="ARBA" id="ARBA00023128"/>
    </source>
</evidence>
<evidence type="ECO:0000313" key="17">
    <source>
        <dbReference type="EMBL" id="KAJ0983457.1"/>
    </source>
</evidence>
<dbReference type="InterPro" id="IPR000210">
    <property type="entry name" value="BTB/POZ_dom"/>
</dbReference>
<sequence length="617" mass="70361">MDAFNTALLPDIHLKVLAIAKTFWCRINISHFFWSYSKLMEGACVLEVDVNGEEKFFVDKKVLSAFSGRFSKLFRKVSETGDSKTLKVIFHDLPGGPEAFELMSRFCYNNGSIQITPINTCLLHFVAHFMEMTNNFSSSHNLITQTEKSLECIPYWTWSELLTAFKQCQLWFQTANSSGVLDKILDTLVGRIMTASDKSPSGSSPDSSALRLSFDSRSTIGMKNSHHPSCWFEDLLVLNTDTIEKAIKCMILRKVDHAAISRFLFYYLKHRYLNATTDEKRKTTEIIIGLLYSFDESSFSYKGLFGILRMSSSINLSKHCRSRLESMVGSQIDQATLDSLLVPASEGMDSLYDVNLVLRFLRYFLQSGVQICVKRLKRVGSLMDLYITEVAPDPSLKPYKFVALTTALPDSARDSYDAIYRAIDMYLEVHSGLAEEEKMKICCAINYAKLSSETCKHLARNSKFPSRTAMQALITQHSKLKSLLQDTNYLSKLCNSPHKNKQMNDGEQVILYAKRVDLSTENEKLKANLQGMQWRVIELEKVLPISDTMEDEEPIDQKKYLEEICKPKCVRPLRAYQACVERIKGDESGHKHCTGQYFDYWTCVDTCVAPKLFSRLK</sequence>
<dbReference type="Gene3D" id="3.30.710.10">
    <property type="entry name" value="Potassium Channel Kv1.1, Chain A"/>
    <property type="match status" value="1"/>
</dbReference>
<keyword evidence="6" id="KW-0833">Ubl conjugation pathway</keyword>
<evidence type="ECO:0000256" key="14">
    <source>
        <dbReference type="PROSITE-ProRule" id="PRU00982"/>
    </source>
</evidence>
<evidence type="ECO:0000256" key="7">
    <source>
        <dbReference type="ARBA" id="ARBA00022792"/>
    </source>
</evidence>
<accession>A0A9D5D378</accession>
<comment type="pathway">
    <text evidence="2">Protein modification; protein ubiquitination.</text>
</comment>
<evidence type="ECO:0000256" key="2">
    <source>
        <dbReference type="ARBA" id="ARBA00004906"/>
    </source>
</evidence>
<dbReference type="SMART" id="SM00225">
    <property type="entry name" value="BTB"/>
    <property type="match status" value="1"/>
</dbReference>
<dbReference type="Pfam" id="PF03000">
    <property type="entry name" value="NPH3"/>
    <property type="match status" value="1"/>
</dbReference>
<keyword evidence="9" id="KW-0496">Mitochondrion</keyword>
<comment type="similarity">
    <text evidence="3">Belongs to the UQCRH/QCR6 family.</text>
</comment>
<dbReference type="InterPro" id="IPR011333">
    <property type="entry name" value="SKP1/BTB/POZ_sf"/>
</dbReference>
<keyword evidence="10" id="KW-0472">Membrane</keyword>
<keyword evidence="4" id="KW-0813">Transport</keyword>
<dbReference type="Proteomes" id="UP001085076">
    <property type="component" value="Miscellaneous, Linkage group lg02"/>
</dbReference>
<evidence type="ECO:0000256" key="3">
    <source>
        <dbReference type="ARBA" id="ARBA00006498"/>
    </source>
</evidence>
<organism evidence="17 18">
    <name type="scientific">Dioscorea zingiberensis</name>
    <dbReference type="NCBI Taxonomy" id="325984"/>
    <lineage>
        <taxon>Eukaryota</taxon>
        <taxon>Viridiplantae</taxon>
        <taxon>Streptophyta</taxon>
        <taxon>Embryophyta</taxon>
        <taxon>Tracheophyta</taxon>
        <taxon>Spermatophyta</taxon>
        <taxon>Magnoliopsida</taxon>
        <taxon>Liliopsida</taxon>
        <taxon>Dioscoreales</taxon>
        <taxon>Dioscoreaceae</taxon>
        <taxon>Dioscorea</taxon>
    </lineage>
</organism>
<dbReference type="InterPro" id="IPR036811">
    <property type="entry name" value="Ubol_cytC_Rdtase_hinge_dom_sf"/>
</dbReference>
<keyword evidence="18" id="KW-1185">Reference proteome</keyword>
<dbReference type="PROSITE" id="PS50097">
    <property type="entry name" value="BTB"/>
    <property type="match status" value="1"/>
</dbReference>
<dbReference type="SUPFAM" id="SSF81531">
    <property type="entry name" value="Non-heme 11 kDa protein of cytochrome bc1 complex (Ubiquinol-cytochrome c reductase)"/>
    <property type="match status" value="1"/>
</dbReference>
<reference evidence="17" key="1">
    <citation type="submission" date="2021-03" db="EMBL/GenBank/DDBJ databases">
        <authorList>
            <person name="Li Z."/>
            <person name="Yang C."/>
        </authorList>
    </citation>
    <scope>NUCLEOTIDE SEQUENCE</scope>
    <source>
        <strain evidence="17">Dzin_1.0</strain>
        <tissue evidence="17">Leaf</tissue>
    </source>
</reference>
<evidence type="ECO:0000256" key="11">
    <source>
        <dbReference type="ARBA" id="ARBA00023157"/>
    </source>
</evidence>
<evidence type="ECO:0000256" key="10">
    <source>
        <dbReference type="ARBA" id="ARBA00023136"/>
    </source>
</evidence>
<dbReference type="EMBL" id="JAGGNH010000002">
    <property type="protein sequence ID" value="KAJ0983457.1"/>
    <property type="molecule type" value="Genomic_DNA"/>
</dbReference>
<evidence type="ECO:0000256" key="8">
    <source>
        <dbReference type="ARBA" id="ARBA00022982"/>
    </source>
</evidence>
<dbReference type="GO" id="GO:0005743">
    <property type="term" value="C:mitochondrial inner membrane"/>
    <property type="evidence" value="ECO:0007669"/>
    <property type="project" value="UniProtKB-SubCell"/>
</dbReference>
<evidence type="ECO:0000259" key="16">
    <source>
        <dbReference type="PROSITE" id="PS51649"/>
    </source>
</evidence>
<keyword evidence="5" id="KW-0679">Respiratory chain</keyword>
<dbReference type="SUPFAM" id="SSF54695">
    <property type="entry name" value="POZ domain"/>
    <property type="match status" value="1"/>
</dbReference>
<evidence type="ECO:0000256" key="4">
    <source>
        <dbReference type="ARBA" id="ARBA00022448"/>
    </source>
</evidence>
<protein>
    <recommendedName>
        <fullName evidence="13">Complex III subunit VI</fullName>
    </recommendedName>
    <alternativeName>
        <fullName evidence="12">Mitochondrial hinge protein</fullName>
    </alternativeName>
</protein>
<keyword evidence="11" id="KW-1015">Disulfide bond</keyword>
<comment type="subcellular location">
    <subcellularLocation>
        <location evidence="1">Mitochondrion inner membrane</location>
        <topology evidence="1">Peripheral membrane protein</topology>
        <orientation evidence="1">Intermembrane side</orientation>
    </subcellularLocation>
</comment>
<comment type="caution">
    <text evidence="17">The sequence shown here is derived from an EMBL/GenBank/DDBJ whole genome shotgun (WGS) entry which is preliminary data.</text>
</comment>
<name>A0A9D5D378_9LILI</name>
<dbReference type="PROSITE" id="PS51649">
    <property type="entry name" value="NPH3"/>
    <property type="match status" value="1"/>
</dbReference>
<evidence type="ECO:0000256" key="5">
    <source>
        <dbReference type="ARBA" id="ARBA00022660"/>
    </source>
</evidence>
<evidence type="ECO:0000256" key="6">
    <source>
        <dbReference type="ARBA" id="ARBA00022786"/>
    </source>
</evidence>
<comment type="similarity">
    <text evidence="14">Belongs to the NPH3 family.</text>
</comment>
<evidence type="ECO:0000256" key="13">
    <source>
        <dbReference type="ARBA" id="ARBA00076110"/>
    </source>
</evidence>
<dbReference type="InterPro" id="IPR027356">
    <property type="entry name" value="NPH3_dom"/>
</dbReference>
<evidence type="ECO:0000313" key="18">
    <source>
        <dbReference type="Proteomes" id="UP001085076"/>
    </source>
</evidence>
<evidence type="ECO:0000256" key="12">
    <source>
        <dbReference type="ARBA" id="ARBA00044364"/>
    </source>
</evidence>
<dbReference type="OrthoDB" id="624345at2759"/>
<reference evidence="17" key="2">
    <citation type="journal article" date="2022" name="Hortic Res">
        <title>The genome of Dioscorea zingiberensis sheds light on the biosynthesis, origin and evolution of the medicinally important diosgenin saponins.</title>
        <authorList>
            <person name="Li Y."/>
            <person name="Tan C."/>
            <person name="Li Z."/>
            <person name="Guo J."/>
            <person name="Li S."/>
            <person name="Chen X."/>
            <person name="Wang C."/>
            <person name="Dai X."/>
            <person name="Yang H."/>
            <person name="Song W."/>
            <person name="Hou L."/>
            <person name="Xu J."/>
            <person name="Tong Z."/>
            <person name="Xu A."/>
            <person name="Yuan X."/>
            <person name="Wang W."/>
            <person name="Yang Q."/>
            <person name="Chen L."/>
            <person name="Sun Z."/>
            <person name="Wang K."/>
            <person name="Pan B."/>
            <person name="Chen J."/>
            <person name="Bao Y."/>
            <person name="Liu F."/>
            <person name="Qi X."/>
            <person name="Gang D.R."/>
            <person name="Wen J."/>
            <person name="Li J."/>
        </authorList>
    </citation>
    <scope>NUCLEOTIDE SEQUENCE</scope>
    <source>
        <strain evidence="17">Dzin_1.0</strain>
    </source>
</reference>
<evidence type="ECO:0000256" key="1">
    <source>
        <dbReference type="ARBA" id="ARBA00004137"/>
    </source>
</evidence>